<evidence type="ECO:0000313" key="1">
    <source>
        <dbReference type="EMBL" id="EGX54733.1"/>
    </source>
</evidence>
<sequence length="334" mass="35570">MSLVSLLRGACGPWPQVRAAQQDYVQRTDALIGREAAQLRLLLELGGPRVCPVAGVRRGVLFTESVTGPSLAQLLLDQPQDSATLLAGIFGELRELHHPAAVERLASAGAIGERSIAATFQRKFNGLSGPTYVQRLGADRCAADDREEVVEALRQVVVRLHRLRGRVLPQPHRRVLVYGDLKPEHVLFPDGVDQPPVFIDPGLLLAQTTVGVAKLISRTVLTPAASRPGMETGKQVVHGIGVFAAGRMKGLSVKACRAWLRDGLVLWLMDSVNILTTYLPAPAELPLPAQGTALVGRAVALARMLDRISADLTTAGGPGAVRDGALDYAQAVAA</sequence>
<accession>G2GP29</accession>
<evidence type="ECO:0000313" key="2">
    <source>
        <dbReference type="Proteomes" id="UP000004217"/>
    </source>
</evidence>
<dbReference type="PATRIC" id="fig|700597.3.peg.7076"/>
<dbReference type="Proteomes" id="UP000004217">
    <property type="component" value="Unassembled WGS sequence"/>
</dbReference>
<proteinExistence type="predicted"/>
<comment type="caution">
    <text evidence="1">The sequence shown here is derived from an EMBL/GenBank/DDBJ whole genome shotgun (WGS) entry which is preliminary data.</text>
</comment>
<organism evidence="1 2">
    <name type="scientific">Streptomyces zinciresistens K42</name>
    <dbReference type="NCBI Taxonomy" id="700597"/>
    <lineage>
        <taxon>Bacteria</taxon>
        <taxon>Bacillati</taxon>
        <taxon>Actinomycetota</taxon>
        <taxon>Actinomycetes</taxon>
        <taxon>Kitasatosporales</taxon>
        <taxon>Streptomycetaceae</taxon>
        <taxon>Streptomyces</taxon>
    </lineage>
</organism>
<dbReference type="InterPro" id="IPR011009">
    <property type="entry name" value="Kinase-like_dom_sf"/>
</dbReference>
<dbReference type="SUPFAM" id="SSF56112">
    <property type="entry name" value="Protein kinase-like (PK-like)"/>
    <property type="match status" value="1"/>
</dbReference>
<dbReference type="EMBL" id="AGBF01000337">
    <property type="protein sequence ID" value="EGX54733.1"/>
    <property type="molecule type" value="Genomic_DNA"/>
</dbReference>
<reference evidence="1 2" key="1">
    <citation type="submission" date="2011-08" db="EMBL/GenBank/DDBJ databases">
        <authorList>
            <person name="Lin Y."/>
            <person name="Hao X."/>
            <person name="Johnstone L."/>
            <person name="Miller S.J."/>
            <person name="Wei G."/>
            <person name="Rensing C."/>
        </authorList>
    </citation>
    <scope>NUCLEOTIDE SEQUENCE [LARGE SCALE GENOMIC DNA]</scope>
    <source>
        <strain evidence="1 2">K42</strain>
    </source>
</reference>
<dbReference type="AlphaFoldDB" id="G2GP29"/>
<keyword evidence="2" id="KW-1185">Reference proteome</keyword>
<name>G2GP29_9ACTN</name>
<gene>
    <name evidence="1" type="ORF">SZN_36424</name>
</gene>
<protein>
    <submittedName>
        <fullName evidence="1">Uncharacterized protein</fullName>
    </submittedName>
</protein>